<organism evidence="5 6">
    <name type="scientific">Electrophorus electricus</name>
    <name type="common">Electric eel</name>
    <name type="synonym">Gymnotus electricus</name>
    <dbReference type="NCBI Taxonomy" id="8005"/>
    <lineage>
        <taxon>Eukaryota</taxon>
        <taxon>Metazoa</taxon>
        <taxon>Chordata</taxon>
        <taxon>Craniata</taxon>
        <taxon>Vertebrata</taxon>
        <taxon>Euteleostomi</taxon>
        <taxon>Actinopterygii</taxon>
        <taxon>Neopterygii</taxon>
        <taxon>Teleostei</taxon>
        <taxon>Ostariophysi</taxon>
        <taxon>Gymnotiformes</taxon>
        <taxon>Gymnotoidei</taxon>
        <taxon>Gymnotidae</taxon>
        <taxon>Electrophorus</taxon>
    </lineage>
</organism>
<feature type="domain" description="Ig-like" evidence="4">
    <location>
        <begin position="25"/>
        <end position="124"/>
    </location>
</feature>
<evidence type="ECO:0000313" key="6">
    <source>
        <dbReference type="Proteomes" id="UP000314983"/>
    </source>
</evidence>
<reference evidence="5" key="2">
    <citation type="submission" date="2025-08" db="UniProtKB">
        <authorList>
            <consortium name="Ensembl"/>
        </authorList>
    </citation>
    <scope>IDENTIFICATION</scope>
</reference>
<accession>A0AAY5F6L0</accession>
<feature type="domain" description="Ig-like" evidence="4">
    <location>
        <begin position="406"/>
        <end position="478"/>
    </location>
</feature>
<dbReference type="InterPro" id="IPR013783">
    <property type="entry name" value="Ig-like_fold"/>
</dbReference>
<dbReference type="Pfam" id="PF13927">
    <property type="entry name" value="Ig_3"/>
    <property type="match status" value="1"/>
</dbReference>
<proteinExistence type="predicted"/>
<sequence length="928" mass="103109">MCKGILFRIFLVLLFYLCKNVAGTPNMVSISVVGHTGPMVEGTWYELRCDVQKVAPDQLLTVRWYKGQTLLTDTSFNDSIKTPVDKSATYWIFANTTDDGAEYRCEAVLRQRQAGPQPPTTEMSEPLLVTVYCNCPVVLQPPAVVVEYGTSVSVNCSTSKPHFGMAWEVSQGAVDPQEGVQLITWNVPRLEEWDIKPLCYINIKNQTKPDKRHLPVIVYKTPDNVSISIVNHTGPVTEGTQYELQCDVQNVAPVHRLTVKWYKGQTLLTDTFFNDPTKTPVNRFATLQISPSRADDAADYWCEAELRLGPAAPQPPTMKSDPLHITVHYGPEISDCPEYVWLKEGENLEGYCSVTGNPLPEPRWLKAGKPIDPTSPLRRTENRHNYTMYINEDTRQHLMVFVMYGPEISCRKHITVLENEEVEPNCTAEGFPPPEVTWFKEEQRVYFPQRMQRADAGKYVLVAVNNSTSNHTLEIEVQYSPSDIMGLNDQSVTQGSKVDLNCTSSAWPRPDYEWIYHPEPNVRIVSEDGVSKLSIASASGNNTGTYTCIASNTLGKTNLTVRVDVQGAEALCPLIVNPSHVVLEYRGSVVVECNTSVSPSDLHWEFLNHRVNNGTLLVNSSQFKNWDETPRCTGKFIGLDTCTKHVDITLYKTPDNVSISIVNHTGPVIEGTQYELQCDVQNVAPVQLLTVKWYKGQTLLTDTFFNDSIKTPVNQSATLQISPSRADDAADYWCEAELRLGPAGPQPPPTMKSNPLNITVYYKPVINKGKLPATMPVFWGYPEVLVCEAEGHPSPVISWTSTRAEGGNLTITVATIENDGVYNCTATNSAGTDIVSVKVVMKVDSCPVMLTPPVVLLEYGASISVDCSTSIAHRGMGWEASQGQVDTGDDVQLITWSVPKLVEWDIKPVCYVIINKAGIRCQRSLTIN</sequence>
<evidence type="ECO:0000259" key="4">
    <source>
        <dbReference type="PROSITE" id="PS50835"/>
    </source>
</evidence>
<feature type="chain" id="PRO_5044318442" description="Ig-like domain-containing protein" evidence="3">
    <location>
        <begin position="24"/>
        <end position="928"/>
    </location>
</feature>
<dbReference type="SMART" id="SM00409">
    <property type="entry name" value="IG"/>
    <property type="match status" value="6"/>
</dbReference>
<dbReference type="Gene3D" id="2.60.40.10">
    <property type="entry name" value="Immunoglobulins"/>
    <property type="match status" value="10"/>
</dbReference>
<dbReference type="GO" id="GO:0007155">
    <property type="term" value="P:cell adhesion"/>
    <property type="evidence" value="ECO:0007669"/>
    <property type="project" value="InterPro"/>
</dbReference>
<keyword evidence="2" id="KW-0393">Immunoglobulin domain</keyword>
<evidence type="ECO:0000256" key="3">
    <source>
        <dbReference type="SAM" id="SignalP"/>
    </source>
</evidence>
<feature type="signal peptide" evidence="3">
    <location>
        <begin position="1"/>
        <end position="23"/>
    </location>
</feature>
<dbReference type="PROSITE" id="PS50835">
    <property type="entry name" value="IG_LIKE"/>
    <property type="match status" value="7"/>
</dbReference>
<evidence type="ECO:0000256" key="2">
    <source>
        <dbReference type="ARBA" id="ARBA00023319"/>
    </source>
</evidence>
<protein>
    <recommendedName>
        <fullName evidence="4">Ig-like domain-containing protein</fullName>
    </recommendedName>
</protein>
<feature type="domain" description="Ig-like" evidence="4">
    <location>
        <begin position="331"/>
        <end position="394"/>
    </location>
</feature>
<dbReference type="SUPFAM" id="SSF48726">
    <property type="entry name" value="Immunoglobulin"/>
    <property type="match status" value="7"/>
</dbReference>
<feature type="domain" description="Ig-like" evidence="4">
    <location>
        <begin position="481"/>
        <end position="566"/>
    </location>
</feature>
<feature type="domain" description="Ig-like" evidence="4">
    <location>
        <begin position="654"/>
        <end position="752"/>
    </location>
</feature>
<keyword evidence="6" id="KW-1185">Reference proteome</keyword>
<dbReference type="PANTHER" id="PTHR13771:SF9">
    <property type="entry name" value="INTERCELLULAR ADHESION MOLECULE 5"/>
    <property type="match status" value="1"/>
</dbReference>
<dbReference type="GO" id="GO:0005178">
    <property type="term" value="F:integrin binding"/>
    <property type="evidence" value="ECO:0007669"/>
    <property type="project" value="InterPro"/>
</dbReference>
<dbReference type="PANTHER" id="PTHR13771">
    <property type="entry name" value="INTERCELLULAR ADHESION MOLECULE"/>
    <property type="match status" value="1"/>
</dbReference>
<dbReference type="Proteomes" id="UP000314983">
    <property type="component" value="Chromosome 4"/>
</dbReference>
<keyword evidence="1" id="KW-1015">Disulfide bond</keyword>
<dbReference type="CDD" id="cd00096">
    <property type="entry name" value="Ig"/>
    <property type="match status" value="1"/>
</dbReference>
<evidence type="ECO:0000313" key="5">
    <source>
        <dbReference type="Ensembl" id="ENSEEEP00000064559.1"/>
    </source>
</evidence>
<dbReference type="FunFam" id="2.60.40.10:FF:000032">
    <property type="entry name" value="palladin isoform X1"/>
    <property type="match status" value="1"/>
</dbReference>
<name>A0AAY5F6L0_ELEEL</name>
<dbReference type="InterPro" id="IPR013098">
    <property type="entry name" value="Ig_I-set"/>
</dbReference>
<dbReference type="InterPro" id="IPR003599">
    <property type="entry name" value="Ig_sub"/>
</dbReference>
<dbReference type="InterPro" id="IPR047012">
    <property type="entry name" value="ICAM_VCAM"/>
</dbReference>
<dbReference type="SMART" id="SM00408">
    <property type="entry name" value="IGc2"/>
    <property type="match status" value="5"/>
</dbReference>
<dbReference type="AlphaFoldDB" id="A0AAY5F6L0"/>
<feature type="domain" description="Ig-like" evidence="4">
    <location>
        <begin position="764"/>
        <end position="840"/>
    </location>
</feature>
<evidence type="ECO:0000256" key="1">
    <source>
        <dbReference type="ARBA" id="ARBA00023157"/>
    </source>
</evidence>
<dbReference type="InterPro" id="IPR007110">
    <property type="entry name" value="Ig-like_dom"/>
</dbReference>
<dbReference type="InterPro" id="IPR036179">
    <property type="entry name" value="Ig-like_dom_sf"/>
</dbReference>
<feature type="domain" description="Ig-like" evidence="4">
    <location>
        <begin position="222"/>
        <end position="305"/>
    </location>
</feature>
<dbReference type="GeneTree" id="ENSGT00940000159005"/>
<keyword evidence="3" id="KW-0732">Signal</keyword>
<reference evidence="5 6" key="1">
    <citation type="submission" date="2020-05" db="EMBL/GenBank/DDBJ databases">
        <title>Electrophorus electricus (electric eel) genome, fEleEle1, primary haplotype.</title>
        <authorList>
            <person name="Myers G."/>
            <person name="Meyer A."/>
            <person name="Fedrigo O."/>
            <person name="Formenti G."/>
            <person name="Rhie A."/>
            <person name="Tracey A."/>
            <person name="Sims Y."/>
            <person name="Jarvis E.D."/>
        </authorList>
    </citation>
    <scope>NUCLEOTIDE SEQUENCE [LARGE SCALE GENOMIC DNA]</scope>
</reference>
<dbReference type="Pfam" id="PF07679">
    <property type="entry name" value="I-set"/>
    <property type="match status" value="3"/>
</dbReference>
<dbReference type="Ensembl" id="ENSEEET00000064703.1">
    <property type="protein sequence ID" value="ENSEEEP00000064559.1"/>
    <property type="gene ID" value="ENSEEEG00000005641.2"/>
</dbReference>
<reference evidence="5" key="3">
    <citation type="submission" date="2025-09" db="UniProtKB">
        <authorList>
            <consortium name="Ensembl"/>
        </authorList>
    </citation>
    <scope>IDENTIFICATION</scope>
</reference>
<dbReference type="InterPro" id="IPR003598">
    <property type="entry name" value="Ig_sub2"/>
</dbReference>